<feature type="compositionally biased region" description="Polar residues" evidence="1">
    <location>
        <begin position="112"/>
        <end position="124"/>
    </location>
</feature>
<feature type="region of interest" description="Disordered" evidence="1">
    <location>
        <begin position="21"/>
        <end position="45"/>
    </location>
</feature>
<sequence length="174" mass="19098">MVTHFREALFPFHVLNKLQPASEKIKPPDNTEDEETVLPRSSKTTMKTASTTIATETLPLAGLSSEKGIQADMILAPTGTEHLVHGVVKPEVEKSCEHREDVLLPSAIRPADNSSSPRPLTNPHSVPWMLSEEDEERGVHFSGFRGKSSPNKGISSISLQETSLRNKDVLKPVI</sequence>
<proteinExistence type="predicted"/>
<evidence type="ECO:0000313" key="3">
    <source>
        <dbReference type="Proteomes" id="UP000784294"/>
    </source>
</evidence>
<dbReference type="Proteomes" id="UP000784294">
    <property type="component" value="Unassembled WGS sequence"/>
</dbReference>
<feature type="region of interest" description="Disordered" evidence="1">
    <location>
        <begin position="104"/>
        <end position="126"/>
    </location>
</feature>
<evidence type="ECO:0000256" key="1">
    <source>
        <dbReference type="SAM" id="MobiDB-lite"/>
    </source>
</evidence>
<accession>A0A448WML4</accession>
<reference evidence="2" key="1">
    <citation type="submission" date="2018-11" db="EMBL/GenBank/DDBJ databases">
        <authorList>
            <consortium name="Pathogen Informatics"/>
        </authorList>
    </citation>
    <scope>NUCLEOTIDE SEQUENCE</scope>
</reference>
<evidence type="ECO:0000313" key="2">
    <source>
        <dbReference type="EMBL" id="VEL15581.1"/>
    </source>
</evidence>
<dbReference type="EMBL" id="CAAALY010025104">
    <property type="protein sequence ID" value="VEL15581.1"/>
    <property type="molecule type" value="Genomic_DNA"/>
</dbReference>
<protein>
    <submittedName>
        <fullName evidence="2">Uncharacterized protein</fullName>
    </submittedName>
</protein>
<gene>
    <name evidence="2" type="ORF">PXEA_LOCUS9021</name>
</gene>
<dbReference type="AlphaFoldDB" id="A0A448WML4"/>
<name>A0A448WML4_9PLAT</name>
<keyword evidence="3" id="KW-1185">Reference proteome</keyword>
<organism evidence="2 3">
    <name type="scientific">Protopolystoma xenopodis</name>
    <dbReference type="NCBI Taxonomy" id="117903"/>
    <lineage>
        <taxon>Eukaryota</taxon>
        <taxon>Metazoa</taxon>
        <taxon>Spiralia</taxon>
        <taxon>Lophotrochozoa</taxon>
        <taxon>Platyhelminthes</taxon>
        <taxon>Monogenea</taxon>
        <taxon>Polyopisthocotylea</taxon>
        <taxon>Polystomatidea</taxon>
        <taxon>Polystomatidae</taxon>
        <taxon>Protopolystoma</taxon>
    </lineage>
</organism>
<comment type="caution">
    <text evidence="2">The sequence shown here is derived from an EMBL/GenBank/DDBJ whole genome shotgun (WGS) entry which is preliminary data.</text>
</comment>